<dbReference type="PROSITE" id="PS51257">
    <property type="entry name" value="PROKAR_LIPOPROTEIN"/>
    <property type="match status" value="1"/>
</dbReference>
<dbReference type="PANTHER" id="PTHR36933:SF1">
    <property type="entry name" value="SLL0788 PROTEIN"/>
    <property type="match status" value="1"/>
</dbReference>
<gene>
    <name evidence="3" type="ORF">H9622_06285</name>
</gene>
<dbReference type="EMBL" id="JACSPM010000001">
    <property type="protein sequence ID" value="MBD8023202.1"/>
    <property type="molecule type" value="Genomic_DNA"/>
</dbReference>
<protein>
    <submittedName>
        <fullName evidence="3">DUF305 domain-containing protein</fullName>
    </submittedName>
</protein>
<sequence>MTPPIRLASLGIAALLIAGLTACTGEPEDAAPLPTTPVVQLGGPGEPNRTLSPDEAAALTSPSYSEDDVLFVRDMLHHHSQAIEMTGFVVDRSDDEDVRLLAERMDISQTDEMAVLEKWLQDRGEPVRDPDASHAHSADSMPGLLTDAEMAQLEAAEGEEFDILFLTFMIKHHQGAIQMVQELYAADGGQEPEIDTFARHVEADQGIEITRMQRMLAEREG</sequence>
<dbReference type="PANTHER" id="PTHR36933">
    <property type="entry name" value="SLL0788 PROTEIN"/>
    <property type="match status" value="1"/>
</dbReference>
<feature type="signal peptide" evidence="1">
    <location>
        <begin position="1"/>
        <end position="24"/>
    </location>
</feature>
<feature type="chain" id="PRO_5046657886" evidence="1">
    <location>
        <begin position="25"/>
        <end position="221"/>
    </location>
</feature>
<evidence type="ECO:0000256" key="1">
    <source>
        <dbReference type="SAM" id="SignalP"/>
    </source>
</evidence>
<evidence type="ECO:0000313" key="3">
    <source>
        <dbReference type="EMBL" id="MBD8023202.1"/>
    </source>
</evidence>
<evidence type="ECO:0000313" key="4">
    <source>
        <dbReference type="Proteomes" id="UP000602532"/>
    </source>
</evidence>
<dbReference type="InterPro" id="IPR005183">
    <property type="entry name" value="DUF305_CopM-like"/>
</dbReference>
<comment type="caution">
    <text evidence="3">The sequence shown here is derived from an EMBL/GenBank/DDBJ whole genome shotgun (WGS) entry which is preliminary data.</text>
</comment>
<organism evidence="3 4">
    <name type="scientific">Microbacterium gallinarum</name>
    <dbReference type="NCBI Taxonomy" id="2762209"/>
    <lineage>
        <taxon>Bacteria</taxon>
        <taxon>Bacillati</taxon>
        <taxon>Actinomycetota</taxon>
        <taxon>Actinomycetes</taxon>
        <taxon>Micrococcales</taxon>
        <taxon>Microbacteriaceae</taxon>
        <taxon>Microbacterium</taxon>
    </lineage>
</organism>
<keyword evidence="4" id="KW-1185">Reference proteome</keyword>
<keyword evidence="1" id="KW-0732">Signal</keyword>
<dbReference type="RefSeq" id="WP_191765265.1">
    <property type="nucleotide sequence ID" value="NZ_JACSPM010000001.1"/>
</dbReference>
<reference evidence="3 4" key="1">
    <citation type="submission" date="2020-08" db="EMBL/GenBank/DDBJ databases">
        <title>A Genomic Blueprint of the Chicken Gut Microbiome.</title>
        <authorList>
            <person name="Gilroy R."/>
            <person name="Ravi A."/>
            <person name="Getino M."/>
            <person name="Pursley I."/>
            <person name="Horton D.L."/>
            <person name="Alikhan N.-F."/>
            <person name="Baker D."/>
            <person name="Gharbi K."/>
            <person name="Hall N."/>
            <person name="Watson M."/>
            <person name="Adriaenssens E.M."/>
            <person name="Foster-Nyarko E."/>
            <person name="Jarju S."/>
            <person name="Secka A."/>
            <person name="Antonio M."/>
            <person name="Oren A."/>
            <person name="Chaudhuri R."/>
            <person name="La Ragione R.M."/>
            <person name="Hildebrand F."/>
            <person name="Pallen M.J."/>
        </authorList>
    </citation>
    <scope>NUCLEOTIDE SEQUENCE [LARGE SCALE GENOMIC DNA]</scope>
    <source>
        <strain evidence="3 4">Sa1CUA4</strain>
    </source>
</reference>
<name>A0ABR8X259_9MICO</name>
<dbReference type="Gene3D" id="1.20.1260.10">
    <property type="match status" value="1"/>
</dbReference>
<dbReference type="Pfam" id="PF03713">
    <property type="entry name" value="DUF305"/>
    <property type="match status" value="1"/>
</dbReference>
<evidence type="ECO:0000259" key="2">
    <source>
        <dbReference type="Pfam" id="PF03713"/>
    </source>
</evidence>
<dbReference type="InterPro" id="IPR012347">
    <property type="entry name" value="Ferritin-like"/>
</dbReference>
<feature type="domain" description="DUF305" evidence="2">
    <location>
        <begin position="68"/>
        <end position="216"/>
    </location>
</feature>
<dbReference type="Proteomes" id="UP000602532">
    <property type="component" value="Unassembled WGS sequence"/>
</dbReference>
<accession>A0ABR8X259</accession>
<proteinExistence type="predicted"/>